<keyword evidence="9" id="KW-1185">Reference proteome</keyword>
<dbReference type="GO" id="GO:0005829">
    <property type="term" value="C:cytosol"/>
    <property type="evidence" value="ECO:0007669"/>
    <property type="project" value="TreeGrafter"/>
</dbReference>
<organism evidence="8 9">
    <name type="scientific">Bombilactobacillus apium</name>
    <dbReference type="NCBI Taxonomy" id="2675299"/>
    <lineage>
        <taxon>Bacteria</taxon>
        <taxon>Bacillati</taxon>
        <taxon>Bacillota</taxon>
        <taxon>Bacilli</taxon>
        <taxon>Lactobacillales</taxon>
        <taxon>Lactobacillaceae</taxon>
        <taxon>Bombilactobacillus</taxon>
    </lineage>
</organism>
<dbReference type="PROSITE" id="PS51198">
    <property type="entry name" value="UVRD_HELICASE_ATP_BIND"/>
    <property type="match status" value="1"/>
</dbReference>
<keyword evidence="2 5" id="KW-0378">Hydrolase</keyword>
<evidence type="ECO:0000313" key="8">
    <source>
        <dbReference type="EMBL" id="NVY96214.1"/>
    </source>
</evidence>
<dbReference type="InterPro" id="IPR027417">
    <property type="entry name" value="P-loop_NTPase"/>
</dbReference>
<dbReference type="GO" id="GO:0000725">
    <property type="term" value="P:recombinational repair"/>
    <property type="evidence" value="ECO:0007669"/>
    <property type="project" value="TreeGrafter"/>
</dbReference>
<dbReference type="InterPro" id="IPR048228">
    <property type="entry name" value="HelD_bacillota"/>
</dbReference>
<proteinExistence type="predicted"/>
<keyword evidence="3 5" id="KW-0347">Helicase</keyword>
<dbReference type="InterPro" id="IPR000212">
    <property type="entry name" value="DNA_helicase_UvrD/REP"/>
</dbReference>
<dbReference type="Gene3D" id="3.40.50.300">
    <property type="entry name" value="P-loop containing nucleotide triphosphate hydrolases"/>
    <property type="match status" value="3"/>
</dbReference>
<dbReference type="InterPro" id="IPR014016">
    <property type="entry name" value="UvrD-like_ATP-bd"/>
</dbReference>
<feature type="binding site" evidence="5">
    <location>
        <begin position="231"/>
        <end position="238"/>
    </location>
    <ligand>
        <name>ATP</name>
        <dbReference type="ChEBI" id="CHEBI:30616"/>
    </ligand>
</feature>
<name>A0A850QWN5_9LACO</name>
<dbReference type="GO" id="GO:0003677">
    <property type="term" value="F:DNA binding"/>
    <property type="evidence" value="ECO:0007669"/>
    <property type="project" value="InterPro"/>
</dbReference>
<dbReference type="PANTHER" id="PTHR11070">
    <property type="entry name" value="UVRD / RECB / PCRA DNA HELICASE FAMILY MEMBER"/>
    <property type="match status" value="1"/>
</dbReference>
<evidence type="ECO:0000256" key="6">
    <source>
        <dbReference type="SAM" id="Coils"/>
    </source>
</evidence>
<evidence type="ECO:0000259" key="7">
    <source>
        <dbReference type="PROSITE" id="PS51198"/>
    </source>
</evidence>
<dbReference type="AlphaFoldDB" id="A0A850QWN5"/>
<dbReference type="InterPro" id="IPR013986">
    <property type="entry name" value="DExx_box_DNA_helicase_dom_sf"/>
</dbReference>
<dbReference type="GO" id="GO:0016787">
    <property type="term" value="F:hydrolase activity"/>
    <property type="evidence" value="ECO:0007669"/>
    <property type="project" value="UniProtKB-UniRule"/>
</dbReference>
<dbReference type="InterPro" id="IPR027785">
    <property type="entry name" value="UvrD-like_helicase_C"/>
</dbReference>
<dbReference type="SUPFAM" id="SSF52540">
    <property type="entry name" value="P-loop containing nucleoside triphosphate hydrolases"/>
    <property type="match status" value="1"/>
</dbReference>
<sequence length="767" mass="88676">MTDVEDKRQEQAHLRQVIVQIKQEQAKLKQNIQTAQADIHEIDRTFGDDVHVGMGDDGISMAGALSIQQQQQMLAERNNSWQRSQQQLMVLNKLVEKPYFARLDFQELPSGKPETIYIGLGSLTDEDNNFLIYDWRAPISAIYYDGDLGQVTYQTPDGEQAVKVTLKRQFIIEKGQIQTFFDTEETIGDQMLLAVLDNKASTKMKSIVTTIQREQNQIIRDTDSDLLFVQGAAGSGKTAAIMQRVAYLLYRYRHKLDSGQVVLFSPNMLFNDYVSQVLPEMGEQNMIQLTYSQYLGHRLPKVQLQTLAQQFEATQTPTQQAIIHFVSDYQFFQLETQYAQLLGQGGVYFRDLRLHDRVLLSRQQIAQIYYHFGPQYRLVNRIEATKAKLLKKLQGQLQREMKQEWVQTAIQNLSSEQLRQLYDYPDQEFATSEAEEKFLAHKLVEKELQPVARKIQQLQFLNPTATYQQFLRSVPQIVDLAAWKITPADWQEYQQQFQADLQKRQLRLSDLTPYLYLYDLITGHHGDLKMKFVFIDEIQDYTPFQLAYLKYSFPRARYTLLGDLNQSIFVKGKAPVLLKEVRKLFVPEKTRVVQLTHSYRSTQQITEFTKQLLQTGVKIQAFHRPGDLPNVLLAKKQMQMLQALQQQLRQNHDRHYATAIITRNLEQAQELQEQLRSSSTATTLVRSENQRLASGDLVIPVYLAKGLEFDAVIIWNASAGEFTSQDRQVLYTMASRAMHRLTITACGQLEPLLAAIPENYYQKTVIN</sequence>
<evidence type="ECO:0000313" key="9">
    <source>
        <dbReference type="Proteomes" id="UP000563523"/>
    </source>
</evidence>
<protein>
    <submittedName>
        <fullName evidence="8">AAA family ATPase</fullName>
    </submittedName>
</protein>
<dbReference type="NCBIfam" id="NF041464">
    <property type="entry name" value="HelD_BACSU"/>
    <property type="match status" value="1"/>
</dbReference>
<feature type="domain" description="UvrD-like helicase ATP-binding" evidence="7">
    <location>
        <begin position="210"/>
        <end position="602"/>
    </location>
</feature>
<dbReference type="Gene3D" id="1.10.10.160">
    <property type="match status" value="1"/>
</dbReference>
<accession>A0A850QWN5</accession>
<evidence type="ECO:0000256" key="1">
    <source>
        <dbReference type="ARBA" id="ARBA00022741"/>
    </source>
</evidence>
<evidence type="ECO:0000256" key="3">
    <source>
        <dbReference type="ARBA" id="ARBA00022806"/>
    </source>
</evidence>
<dbReference type="Pfam" id="PF13538">
    <property type="entry name" value="UvrD_C_2"/>
    <property type="match status" value="1"/>
</dbReference>
<dbReference type="GO" id="GO:0005524">
    <property type="term" value="F:ATP binding"/>
    <property type="evidence" value="ECO:0007669"/>
    <property type="project" value="UniProtKB-UniRule"/>
</dbReference>
<evidence type="ECO:0000256" key="5">
    <source>
        <dbReference type="PROSITE-ProRule" id="PRU00560"/>
    </source>
</evidence>
<comment type="caution">
    <text evidence="8">The sequence shown here is derived from an EMBL/GenBank/DDBJ whole genome shotgun (WGS) entry which is preliminary data.</text>
</comment>
<reference evidence="8 9" key="1">
    <citation type="submission" date="2020-06" db="EMBL/GenBank/DDBJ databases">
        <authorList>
            <person name="Kang J."/>
        </authorList>
    </citation>
    <scope>NUCLEOTIDE SEQUENCE [LARGE SCALE GENOMIC DNA]</scope>
    <source>
        <strain evidence="8 9">DCY120</strain>
    </source>
</reference>
<dbReference type="Proteomes" id="UP000563523">
    <property type="component" value="Unassembled WGS sequence"/>
</dbReference>
<keyword evidence="1 5" id="KW-0547">Nucleotide-binding</keyword>
<dbReference type="GO" id="GO:0043138">
    <property type="term" value="F:3'-5' DNA helicase activity"/>
    <property type="evidence" value="ECO:0007669"/>
    <property type="project" value="TreeGrafter"/>
</dbReference>
<feature type="coiled-coil region" evidence="6">
    <location>
        <begin position="4"/>
        <end position="45"/>
    </location>
</feature>
<gene>
    <name evidence="8" type="ORF">HU830_03355</name>
</gene>
<dbReference type="RefSeq" id="WP_176942368.1">
    <property type="nucleotide sequence ID" value="NZ_JABZEC010000002.1"/>
</dbReference>
<keyword evidence="6" id="KW-0175">Coiled coil</keyword>
<dbReference type="Pfam" id="PF00580">
    <property type="entry name" value="UvrD-helicase"/>
    <property type="match status" value="1"/>
</dbReference>
<evidence type="ECO:0000256" key="2">
    <source>
        <dbReference type="ARBA" id="ARBA00022801"/>
    </source>
</evidence>
<keyword evidence="4 5" id="KW-0067">ATP-binding</keyword>
<dbReference type="EMBL" id="JABZEC010000002">
    <property type="protein sequence ID" value="NVY96214.1"/>
    <property type="molecule type" value="Genomic_DNA"/>
</dbReference>
<dbReference type="PANTHER" id="PTHR11070:SF17">
    <property type="entry name" value="DNA HELICASE IV"/>
    <property type="match status" value="1"/>
</dbReference>
<evidence type="ECO:0000256" key="4">
    <source>
        <dbReference type="ARBA" id="ARBA00022840"/>
    </source>
</evidence>